<feature type="transmembrane region" description="Helical" evidence="6">
    <location>
        <begin position="69"/>
        <end position="92"/>
    </location>
</feature>
<dbReference type="PANTHER" id="PTHR30178">
    <property type="entry name" value="INNER MEMBRANE PROTEIN YAAH"/>
    <property type="match status" value="1"/>
</dbReference>
<evidence type="ECO:0000256" key="6">
    <source>
        <dbReference type="SAM" id="Phobius"/>
    </source>
</evidence>
<dbReference type="Proteomes" id="UP000605676">
    <property type="component" value="Unassembled WGS sequence"/>
</dbReference>
<comment type="similarity">
    <text evidence="2">Belongs to the acetate uptake transporter (AceTr) (TC 2.A.96) family.</text>
</comment>
<dbReference type="InterPro" id="IPR047622">
    <property type="entry name" value="GPR1_FUN34_YAAH"/>
</dbReference>
<keyword evidence="3 6" id="KW-0812">Transmembrane</keyword>
<comment type="subcellular location">
    <subcellularLocation>
        <location evidence="1">Membrane</location>
        <topology evidence="1">Multi-pass membrane protein</topology>
    </subcellularLocation>
</comment>
<reference evidence="7 8" key="1">
    <citation type="submission" date="2021-01" db="EMBL/GenBank/DDBJ databases">
        <title>Carboxyliciviraga sp.nov., isolated from coastal sediments.</title>
        <authorList>
            <person name="Lu D."/>
            <person name="Zhang T."/>
        </authorList>
    </citation>
    <scope>NUCLEOTIDE SEQUENCE [LARGE SCALE GENOMIC DNA]</scope>
    <source>
        <strain evidence="7 8">N1Y132</strain>
    </source>
</reference>
<feature type="transmembrane region" description="Helical" evidence="6">
    <location>
        <begin position="12"/>
        <end position="32"/>
    </location>
</feature>
<gene>
    <name evidence="7" type="ORF">JIV24_03450</name>
</gene>
<dbReference type="PROSITE" id="PS01114">
    <property type="entry name" value="GPR1_FUN34_YAAH"/>
    <property type="match status" value="1"/>
</dbReference>
<feature type="transmembrane region" description="Helical" evidence="6">
    <location>
        <begin position="44"/>
        <end position="62"/>
    </location>
</feature>
<dbReference type="NCBIfam" id="NF038013">
    <property type="entry name" value="AceTr_1"/>
    <property type="match status" value="1"/>
</dbReference>
<evidence type="ECO:0000313" key="8">
    <source>
        <dbReference type="Proteomes" id="UP000605676"/>
    </source>
</evidence>
<evidence type="ECO:0000313" key="7">
    <source>
        <dbReference type="EMBL" id="MBK3516382.1"/>
    </source>
</evidence>
<dbReference type="EMBL" id="JAENRR010000005">
    <property type="protein sequence ID" value="MBK3516382.1"/>
    <property type="molecule type" value="Genomic_DNA"/>
</dbReference>
<evidence type="ECO:0000256" key="5">
    <source>
        <dbReference type="ARBA" id="ARBA00023136"/>
    </source>
</evidence>
<feature type="transmembrane region" description="Helical" evidence="6">
    <location>
        <begin position="104"/>
        <end position="124"/>
    </location>
</feature>
<dbReference type="PANTHER" id="PTHR30178:SF3">
    <property type="entry name" value="SUCCINATE-ACETATE_PROTON SYMPORTER SATP"/>
    <property type="match status" value="1"/>
</dbReference>
<sequence length="192" mass="20907">MEQKVFIAKDVTTNPAPLGLAGFGLTTILLNLHNAGLFGLDTMIMGMGIMMGGLIQILVGMLEWKKNNMFGMMAFSSYGAFWISLVFIWIFPKMGLGEAPSATAMGYYLTVWGIYTVGFWVATFKMTKTMMFLFATVVVLFALLAIANFTGSHLIHTIAGIEGVICGATALYISIGTLLVEVYGKQILPMPY</sequence>
<dbReference type="InterPro" id="IPR047623">
    <property type="entry name" value="SatP"/>
</dbReference>
<evidence type="ECO:0000256" key="2">
    <source>
        <dbReference type="ARBA" id="ARBA00005587"/>
    </source>
</evidence>
<evidence type="ECO:0000256" key="1">
    <source>
        <dbReference type="ARBA" id="ARBA00004141"/>
    </source>
</evidence>
<proteinExistence type="inferred from homology"/>
<feature type="transmembrane region" description="Helical" evidence="6">
    <location>
        <begin position="131"/>
        <end position="149"/>
    </location>
</feature>
<feature type="transmembrane region" description="Helical" evidence="6">
    <location>
        <begin position="155"/>
        <end position="180"/>
    </location>
</feature>
<comment type="caution">
    <text evidence="7">The sequence shown here is derived from an EMBL/GenBank/DDBJ whole genome shotgun (WGS) entry which is preliminary data.</text>
</comment>
<dbReference type="Pfam" id="PF01184">
    <property type="entry name" value="Gpr1_Fun34_YaaH"/>
    <property type="match status" value="1"/>
</dbReference>
<dbReference type="InterPro" id="IPR000791">
    <property type="entry name" value="Gpr1/Fun34/SatP-like"/>
</dbReference>
<evidence type="ECO:0000256" key="4">
    <source>
        <dbReference type="ARBA" id="ARBA00022989"/>
    </source>
</evidence>
<name>A0ABS1HFP2_9BACT</name>
<protein>
    <submittedName>
        <fullName evidence="7">Acetate uptake transporter</fullName>
    </submittedName>
</protein>
<keyword evidence="5 6" id="KW-0472">Membrane</keyword>
<organism evidence="7 8">
    <name type="scientific">Carboxylicivirga marina</name>
    <dbReference type="NCBI Taxonomy" id="2800988"/>
    <lineage>
        <taxon>Bacteria</taxon>
        <taxon>Pseudomonadati</taxon>
        <taxon>Bacteroidota</taxon>
        <taxon>Bacteroidia</taxon>
        <taxon>Marinilabiliales</taxon>
        <taxon>Marinilabiliaceae</taxon>
        <taxon>Carboxylicivirga</taxon>
    </lineage>
</organism>
<dbReference type="RefSeq" id="WP_200463606.1">
    <property type="nucleotide sequence ID" value="NZ_JAENRR010000005.1"/>
</dbReference>
<keyword evidence="4 6" id="KW-1133">Transmembrane helix</keyword>
<evidence type="ECO:0000256" key="3">
    <source>
        <dbReference type="ARBA" id="ARBA00022692"/>
    </source>
</evidence>
<accession>A0ABS1HFP2</accession>
<keyword evidence="8" id="KW-1185">Reference proteome</keyword>